<evidence type="ECO:0000256" key="1">
    <source>
        <dbReference type="ARBA" id="ARBA00004430"/>
    </source>
</evidence>
<comment type="caution">
    <text evidence="4">The sequence shown here is derived from an EMBL/GenBank/DDBJ whole genome shotgun (WGS) entry which is preliminary data.</text>
</comment>
<dbReference type="InterPro" id="IPR050216">
    <property type="entry name" value="LRR_domain-containing"/>
</dbReference>
<gene>
    <name evidence="4" type="ORF">CVIRNUC_008504</name>
</gene>
<comment type="subcellular location">
    <subcellularLocation>
        <location evidence="1">Cytoplasm</location>
        <location evidence="1">Cytoskeleton</location>
        <location evidence="1">Cilium axoneme</location>
    </subcellularLocation>
</comment>
<dbReference type="PANTHER" id="PTHR48051">
    <property type="match status" value="1"/>
</dbReference>
<proteinExistence type="predicted"/>
<keyword evidence="5" id="KW-1185">Reference proteome</keyword>
<evidence type="ECO:0000313" key="5">
    <source>
        <dbReference type="Proteomes" id="UP001314263"/>
    </source>
</evidence>
<organism evidence="4 5">
    <name type="scientific">Coccomyxa viridis</name>
    <dbReference type="NCBI Taxonomy" id="1274662"/>
    <lineage>
        <taxon>Eukaryota</taxon>
        <taxon>Viridiplantae</taxon>
        <taxon>Chlorophyta</taxon>
        <taxon>core chlorophytes</taxon>
        <taxon>Trebouxiophyceae</taxon>
        <taxon>Trebouxiophyceae incertae sedis</taxon>
        <taxon>Coccomyxaceae</taxon>
        <taxon>Coccomyxa</taxon>
    </lineage>
</organism>
<sequence length="479" mass="53209">MADGMEVDGDFSQDFCSTRPWTSFDSLPVDLLQRIAAVIPDPSDPVTQRTKHRLPLVCRRFNEALREPCEAWAHLTLHAKQISKCQPWFVNWLRPRAAGIQTLDTTFSSDDTHRLELLLSLLGRTLQGLMLRSDQTDLVFGCSHISQPVLQHMACCPQLRQLTISSAELMAVDLSSLSYLTALEEMSLTSKYDHSHHSLPEPLLELQSLKRLSVRFPSLACLQNGLSRLTALETLRVEGLQSTLIVEPGVGRMGALKSLTFRNCAWLGDIGPNRPPWCPALDGLTSLTELVFDHCPMLNTLPDAVCDVAHLQRLVVSTDAGAWGGDHARRRSVELQVPNKLGRLTGLRELSFQHKLVKSIPEPVLQLTALEALAITFCKLQRLPATLGAMHRLRSLNLQGNPWLQIHESEDWDNMTSLQALTLSDISNLSPKSSFLAIAKLPALRHISLRGSMPADTLSFKTLMHLSYTLGARGIPVEI</sequence>
<dbReference type="EMBL" id="CAUYUE010000012">
    <property type="protein sequence ID" value="CAK0785297.1"/>
    <property type="molecule type" value="Genomic_DNA"/>
</dbReference>
<evidence type="ECO:0000256" key="2">
    <source>
        <dbReference type="ARBA" id="ARBA00022614"/>
    </source>
</evidence>
<dbReference type="SUPFAM" id="SSF52058">
    <property type="entry name" value="L domain-like"/>
    <property type="match status" value="1"/>
</dbReference>
<dbReference type="AlphaFoldDB" id="A0AAV1IDQ8"/>
<dbReference type="PANTHER" id="PTHR48051:SF1">
    <property type="entry name" value="RAS SUPPRESSOR PROTEIN 1"/>
    <property type="match status" value="1"/>
</dbReference>
<evidence type="ECO:0008006" key="6">
    <source>
        <dbReference type="Google" id="ProtNLM"/>
    </source>
</evidence>
<dbReference type="GO" id="GO:0005930">
    <property type="term" value="C:axoneme"/>
    <property type="evidence" value="ECO:0007669"/>
    <property type="project" value="UniProtKB-SubCell"/>
</dbReference>
<dbReference type="InterPro" id="IPR032675">
    <property type="entry name" value="LRR_dom_sf"/>
</dbReference>
<reference evidence="4 5" key="1">
    <citation type="submission" date="2023-10" db="EMBL/GenBank/DDBJ databases">
        <authorList>
            <person name="Maclean D."/>
            <person name="Macfadyen A."/>
        </authorList>
    </citation>
    <scope>NUCLEOTIDE SEQUENCE [LARGE SCALE GENOMIC DNA]</scope>
</reference>
<evidence type="ECO:0000256" key="3">
    <source>
        <dbReference type="ARBA" id="ARBA00022737"/>
    </source>
</evidence>
<keyword evidence="3" id="KW-0677">Repeat</keyword>
<dbReference type="Proteomes" id="UP001314263">
    <property type="component" value="Unassembled WGS sequence"/>
</dbReference>
<keyword evidence="2" id="KW-0433">Leucine-rich repeat</keyword>
<name>A0AAV1IDQ8_9CHLO</name>
<dbReference type="Gene3D" id="3.80.10.10">
    <property type="entry name" value="Ribonuclease Inhibitor"/>
    <property type="match status" value="2"/>
</dbReference>
<accession>A0AAV1IDQ8</accession>
<protein>
    <recommendedName>
        <fullName evidence="6">L domain-like protein</fullName>
    </recommendedName>
</protein>
<evidence type="ECO:0000313" key="4">
    <source>
        <dbReference type="EMBL" id="CAK0785297.1"/>
    </source>
</evidence>